<dbReference type="SUPFAM" id="SSF57716">
    <property type="entry name" value="Glucocorticoid receptor-like (DNA-binding domain)"/>
    <property type="match status" value="1"/>
</dbReference>
<dbReference type="OrthoDB" id="429950at2759"/>
<protein>
    <recommendedName>
        <fullName evidence="7">PARP-type domain-containing protein</fullName>
    </recommendedName>
</protein>
<keyword evidence="9" id="KW-1185">Reference proteome</keyword>
<feature type="compositionally biased region" description="Basic residues" evidence="6">
    <location>
        <begin position="265"/>
        <end position="274"/>
    </location>
</feature>
<keyword evidence="3" id="KW-0863">Zinc-finger</keyword>
<evidence type="ECO:0000313" key="9">
    <source>
        <dbReference type="Proteomes" id="UP000191522"/>
    </source>
</evidence>
<sequence>MGSYRFVGPSSGSGVDEASAWHPLAPSNRSGCTNKECKDEKVKIAKGELRLGSWIENERFQGYQWRHWGCVTPKVIENITNSWKETLPSEEPDYSLLDGYDELPEDVQLNIRTALTQGHVDDADWRGDLEVNRPGKTGFRVRGAAKKAKEKKATLEQKTATTEGSDANDDTDAADKAKAKAKPKPKPKPKKAAAKDVPESSNDADASLKVKPKAKNAGRGKKAAANEDPEASGSEKEEQKPAANTKKPRAKEAATGAVADAQPKARGRPTKTKRGQNTATETTAQPAKKGTKRKTSDEDAQDSESDKPKRTRAKAGKSSLPDDDEPAPPTRPTRGRKKAPKE</sequence>
<keyword evidence="4" id="KW-0862">Zinc</keyword>
<feature type="region of interest" description="Disordered" evidence="6">
    <location>
        <begin position="1"/>
        <end position="32"/>
    </location>
</feature>
<organism evidence="8 9">
    <name type="scientific">Penicillium decumbens</name>
    <dbReference type="NCBI Taxonomy" id="69771"/>
    <lineage>
        <taxon>Eukaryota</taxon>
        <taxon>Fungi</taxon>
        <taxon>Dikarya</taxon>
        <taxon>Ascomycota</taxon>
        <taxon>Pezizomycotina</taxon>
        <taxon>Eurotiomycetes</taxon>
        <taxon>Eurotiomycetidae</taxon>
        <taxon>Eurotiales</taxon>
        <taxon>Aspergillaceae</taxon>
        <taxon>Penicillium</taxon>
    </lineage>
</organism>
<evidence type="ECO:0000256" key="1">
    <source>
        <dbReference type="ARBA" id="ARBA00004123"/>
    </source>
</evidence>
<dbReference type="EMBL" id="MDYL01000005">
    <property type="protein sequence ID" value="OQD76176.1"/>
    <property type="molecule type" value="Genomic_DNA"/>
</dbReference>
<dbReference type="GO" id="GO:0005634">
    <property type="term" value="C:nucleus"/>
    <property type="evidence" value="ECO:0007669"/>
    <property type="project" value="UniProtKB-SubCell"/>
</dbReference>
<dbReference type="PROSITE" id="PS50064">
    <property type="entry name" value="ZF_PARP_2"/>
    <property type="match status" value="1"/>
</dbReference>
<proteinExistence type="predicted"/>
<evidence type="ECO:0000259" key="7">
    <source>
        <dbReference type="PROSITE" id="PS50064"/>
    </source>
</evidence>
<name>A0A1V6PI33_PENDC</name>
<evidence type="ECO:0000256" key="5">
    <source>
        <dbReference type="ARBA" id="ARBA00023242"/>
    </source>
</evidence>
<evidence type="ECO:0000256" key="3">
    <source>
        <dbReference type="ARBA" id="ARBA00022771"/>
    </source>
</evidence>
<feature type="region of interest" description="Disordered" evidence="6">
    <location>
        <begin position="125"/>
        <end position="342"/>
    </location>
</feature>
<evidence type="ECO:0000256" key="6">
    <source>
        <dbReference type="SAM" id="MobiDB-lite"/>
    </source>
</evidence>
<feature type="compositionally biased region" description="Basic residues" evidence="6">
    <location>
        <begin position="333"/>
        <end position="342"/>
    </location>
</feature>
<keyword evidence="5" id="KW-0539">Nucleus</keyword>
<dbReference type="STRING" id="69771.A0A1V6PI33"/>
<dbReference type="Proteomes" id="UP000191522">
    <property type="component" value="Unassembled WGS sequence"/>
</dbReference>
<dbReference type="Pfam" id="PF00645">
    <property type="entry name" value="zf-PARP"/>
    <property type="match status" value="1"/>
</dbReference>
<comment type="subcellular location">
    <subcellularLocation>
        <location evidence="1">Nucleus</location>
    </subcellularLocation>
</comment>
<feature type="compositionally biased region" description="Polar residues" evidence="6">
    <location>
        <begin position="275"/>
        <end position="285"/>
    </location>
</feature>
<dbReference type="InterPro" id="IPR036957">
    <property type="entry name" value="Znf_PARP_sf"/>
</dbReference>
<feature type="domain" description="PARP-type" evidence="7">
    <location>
        <begin position="37"/>
        <end position="119"/>
    </location>
</feature>
<dbReference type="Gene3D" id="3.30.1740.10">
    <property type="entry name" value="Zinc finger, PARP-type"/>
    <property type="match status" value="1"/>
</dbReference>
<keyword evidence="2" id="KW-0479">Metal-binding</keyword>
<evidence type="ECO:0000313" key="8">
    <source>
        <dbReference type="EMBL" id="OQD76176.1"/>
    </source>
</evidence>
<gene>
    <name evidence="8" type="ORF">PENDEC_c005G02547</name>
</gene>
<dbReference type="GO" id="GO:0003677">
    <property type="term" value="F:DNA binding"/>
    <property type="evidence" value="ECO:0007669"/>
    <property type="project" value="InterPro"/>
</dbReference>
<comment type="caution">
    <text evidence="8">The sequence shown here is derived from an EMBL/GenBank/DDBJ whole genome shotgun (WGS) entry which is preliminary data.</text>
</comment>
<accession>A0A1V6PI33</accession>
<feature type="compositionally biased region" description="Basic residues" evidence="6">
    <location>
        <begin position="179"/>
        <end position="192"/>
    </location>
</feature>
<dbReference type="GO" id="GO:0008270">
    <property type="term" value="F:zinc ion binding"/>
    <property type="evidence" value="ECO:0007669"/>
    <property type="project" value="UniProtKB-KW"/>
</dbReference>
<feature type="compositionally biased region" description="Basic residues" evidence="6">
    <location>
        <begin position="210"/>
        <end position="222"/>
    </location>
</feature>
<evidence type="ECO:0000256" key="2">
    <source>
        <dbReference type="ARBA" id="ARBA00022723"/>
    </source>
</evidence>
<dbReference type="AlphaFoldDB" id="A0A1V6PI33"/>
<dbReference type="OMA" id="CKNKECQ"/>
<dbReference type="SMART" id="SM01336">
    <property type="entry name" value="zf-PARP"/>
    <property type="match status" value="1"/>
</dbReference>
<reference evidence="9" key="1">
    <citation type="journal article" date="2017" name="Nat. Microbiol.">
        <title>Global analysis of biosynthetic gene clusters reveals vast potential of secondary metabolite production in Penicillium species.</title>
        <authorList>
            <person name="Nielsen J.C."/>
            <person name="Grijseels S."/>
            <person name="Prigent S."/>
            <person name="Ji B."/>
            <person name="Dainat J."/>
            <person name="Nielsen K.F."/>
            <person name="Frisvad J.C."/>
            <person name="Workman M."/>
            <person name="Nielsen J."/>
        </authorList>
    </citation>
    <scope>NUCLEOTIDE SEQUENCE [LARGE SCALE GENOMIC DNA]</scope>
    <source>
        <strain evidence="9">IBT 11843</strain>
    </source>
</reference>
<dbReference type="InterPro" id="IPR001510">
    <property type="entry name" value="Znf_PARP"/>
</dbReference>
<evidence type="ECO:0000256" key="4">
    <source>
        <dbReference type="ARBA" id="ARBA00022833"/>
    </source>
</evidence>